<dbReference type="AlphaFoldDB" id="A0A8T8S978"/>
<feature type="compositionally biased region" description="Pro residues" evidence="2">
    <location>
        <begin position="1"/>
        <end position="12"/>
    </location>
</feature>
<reference evidence="3" key="1">
    <citation type="submission" date="2016-04" db="EMBL/GenBank/DDBJ databases">
        <authorList>
            <person name="Nguyen H.D."/>
            <person name="Samba Siva P."/>
            <person name="Cullis J."/>
            <person name="Levesque C.A."/>
            <person name="Hambleton S."/>
        </authorList>
    </citation>
    <scope>NUCLEOTIDE SEQUENCE</scope>
    <source>
        <strain evidence="3">DAOMC 236416</strain>
    </source>
</reference>
<keyword evidence="4" id="KW-1185">Reference proteome</keyword>
<accession>A0A8T8S978</accession>
<keyword evidence="1" id="KW-0175">Coiled coil</keyword>
<reference evidence="3" key="2">
    <citation type="journal article" date="2019" name="IMA Fungus">
        <title>Genome sequencing and comparison of five Tilletia species to identify candidate genes for the detection of regulated species infecting wheat.</title>
        <authorList>
            <person name="Nguyen H.D.T."/>
            <person name="Sultana T."/>
            <person name="Kesanakurti P."/>
            <person name="Hambleton S."/>
        </authorList>
    </citation>
    <scope>NUCLEOTIDE SEQUENCE</scope>
    <source>
        <strain evidence="3">DAOMC 236416</strain>
    </source>
</reference>
<protein>
    <submittedName>
        <fullName evidence="3">Uncharacterized protein</fullName>
    </submittedName>
</protein>
<evidence type="ECO:0000256" key="2">
    <source>
        <dbReference type="SAM" id="MobiDB-lite"/>
    </source>
</evidence>
<dbReference type="Proteomes" id="UP000077521">
    <property type="component" value="Unassembled WGS sequence"/>
</dbReference>
<name>A0A8T8S978_9BASI</name>
<evidence type="ECO:0000313" key="3">
    <source>
        <dbReference type="EMBL" id="KAE8235373.1"/>
    </source>
</evidence>
<proteinExistence type="predicted"/>
<comment type="caution">
    <text evidence="3">The sequence shown here is derived from an EMBL/GenBank/DDBJ whole genome shotgun (WGS) entry which is preliminary data.</text>
</comment>
<dbReference type="EMBL" id="LWDF02002803">
    <property type="protein sequence ID" value="KAE8235373.1"/>
    <property type="molecule type" value="Genomic_DNA"/>
</dbReference>
<gene>
    <name evidence="3" type="ORF">A4X13_0g9518</name>
</gene>
<sequence length="166" mass="17918">MADAPPNHPDPVPGKKKSSRQQKRHIASLQRSLADQTALYEIAVQERAQAEDRAETQRRLAAVQGQAAVAATRARDEAEAGRDAAEERAAQLEEELGRVRQWNAELEQQAAQVEPLLRAVARIGDARSFWPRTSAAAAAAATRFKMSTHIARQAPIDAAPGAARGA</sequence>
<feature type="compositionally biased region" description="Basic residues" evidence="2">
    <location>
        <begin position="14"/>
        <end position="26"/>
    </location>
</feature>
<evidence type="ECO:0000256" key="1">
    <source>
        <dbReference type="SAM" id="Coils"/>
    </source>
</evidence>
<feature type="coiled-coil region" evidence="1">
    <location>
        <begin position="33"/>
        <end position="112"/>
    </location>
</feature>
<organism evidence="3 4">
    <name type="scientific">Tilletia indica</name>
    <dbReference type="NCBI Taxonomy" id="43049"/>
    <lineage>
        <taxon>Eukaryota</taxon>
        <taxon>Fungi</taxon>
        <taxon>Dikarya</taxon>
        <taxon>Basidiomycota</taxon>
        <taxon>Ustilaginomycotina</taxon>
        <taxon>Exobasidiomycetes</taxon>
        <taxon>Tilletiales</taxon>
        <taxon>Tilletiaceae</taxon>
        <taxon>Tilletia</taxon>
    </lineage>
</organism>
<evidence type="ECO:0000313" key="4">
    <source>
        <dbReference type="Proteomes" id="UP000077521"/>
    </source>
</evidence>
<feature type="region of interest" description="Disordered" evidence="2">
    <location>
        <begin position="1"/>
        <end position="30"/>
    </location>
</feature>